<evidence type="ECO:0000256" key="9">
    <source>
        <dbReference type="SAM" id="MobiDB-lite"/>
    </source>
</evidence>
<feature type="transmembrane region" description="Helical" evidence="10">
    <location>
        <begin position="976"/>
        <end position="994"/>
    </location>
</feature>
<feature type="transmembrane region" description="Helical" evidence="10">
    <location>
        <begin position="418"/>
        <end position="439"/>
    </location>
</feature>
<feature type="transmembrane region" description="Helical" evidence="10">
    <location>
        <begin position="742"/>
        <end position="763"/>
    </location>
</feature>
<dbReference type="InterPro" id="IPR004648">
    <property type="entry name" value="Oligpept_transpt"/>
</dbReference>
<comment type="subcellular location">
    <subcellularLocation>
        <location evidence="1">Membrane</location>
        <topology evidence="1">Multi-pass membrane protein</topology>
    </subcellularLocation>
</comment>
<evidence type="ECO:0000256" key="6">
    <source>
        <dbReference type="ARBA" id="ARBA00022927"/>
    </source>
</evidence>
<feature type="compositionally biased region" description="Low complexity" evidence="9">
    <location>
        <begin position="167"/>
        <end position="180"/>
    </location>
</feature>
<evidence type="ECO:0000256" key="2">
    <source>
        <dbReference type="ARBA" id="ARBA00008807"/>
    </source>
</evidence>
<evidence type="ECO:0000256" key="10">
    <source>
        <dbReference type="SAM" id="Phobius"/>
    </source>
</evidence>
<keyword evidence="8 10" id="KW-0472">Membrane</keyword>
<keyword evidence="7 10" id="KW-1133">Transmembrane helix</keyword>
<feature type="transmembrane region" description="Helical" evidence="10">
    <location>
        <begin position="669"/>
        <end position="688"/>
    </location>
</feature>
<keyword evidence="3" id="KW-0813">Transport</keyword>
<evidence type="ECO:0000256" key="8">
    <source>
        <dbReference type="ARBA" id="ARBA00023136"/>
    </source>
</evidence>
<dbReference type="GO" id="GO:0035673">
    <property type="term" value="F:oligopeptide transmembrane transporter activity"/>
    <property type="evidence" value="ECO:0007669"/>
    <property type="project" value="InterPro"/>
</dbReference>
<feature type="compositionally biased region" description="Polar residues" evidence="9">
    <location>
        <begin position="85"/>
        <end position="103"/>
    </location>
</feature>
<feature type="compositionally biased region" description="Acidic residues" evidence="9">
    <location>
        <begin position="60"/>
        <end position="75"/>
    </location>
</feature>
<evidence type="ECO:0000256" key="5">
    <source>
        <dbReference type="ARBA" id="ARBA00022856"/>
    </source>
</evidence>
<dbReference type="EMBL" id="LN483124">
    <property type="protein sequence ID" value="CED82182.1"/>
    <property type="molecule type" value="Genomic_DNA"/>
</dbReference>
<dbReference type="AlphaFoldDB" id="A0A0F7SJE2"/>
<comment type="similarity">
    <text evidence="2">Belongs to the oligopeptide OPT transporter family.</text>
</comment>
<proteinExistence type="inferred from homology"/>
<feature type="transmembrane region" description="Helical" evidence="10">
    <location>
        <begin position="906"/>
        <end position="923"/>
    </location>
</feature>
<feature type="transmembrane region" description="Helical" evidence="10">
    <location>
        <begin position="871"/>
        <end position="894"/>
    </location>
</feature>
<feature type="transmembrane region" description="Helical" evidence="10">
    <location>
        <begin position="1001"/>
        <end position="1017"/>
    </location>
</feature>
<feature type="transmembrane region" description="Helical" evidence="10">
    <location>
        <begin position="532"/>
        <end position="553"/>
    </location>
</feature>
<dbReference type="NCBIfam" id="TIGR00728">
    <property type="entry name" value="OPT_sfam"/>
    <property type="match status" value="1"/>
</dbReference>
<sequence length="1110" mass="121954">MLTAVPSTTDRPGTSTSGYPSSSDSASATTAWSSLRPDTAASTVSNLGPAPNTFRPDLNDFSEGEESEEESEPEEGVFAFHRPSTAFQGTTTVPVNQPGSVSAGTMYPSSDDDQDDEQYERPQTSAGRVPRAMFEMNQGQLGHFPLANPASFGPRPANTRINRPIQSAASSGPFSFAPPSIVESTGEEEAQPASTMLSSPSLLPPSPQLSSQDAFRVHPSENPFAFNNGRTYADDRSTATYSPTAPTFNSSASGFMSTPNQSSLAPLAPIKYTEGADKRSELVRNDLGSRKAIADLLSEVDTSSNFSDDLGMDSSAIRMRNFTPLTDGTDFSTTTGTTITGRHAFGTRPGRRAWLTTALTGASTVPDGTFDRPDDVGSIDDSEKGEIMADMHEDDSPYAEVRASVSNMDDPDMPVLTFRVWFVGGLLSIVTAAINAFLYYRNPAPPVPTTLGVLTAFPLGKLLAWALPIDDYELPSFMPFGLAGKTWSLNPGPFNIKEHGLITIMVVVSNVQAYALQAVIASDLYYDIKFPVGFEVLLVLATQMTGFAFAGYARRFITYPASLIWPQVLILCTILNTLHAEDDATGGRMTRLKFFIIVIAASFFYYFLPGYLFGALSYFSWVCWIRPNNIVVNQLFGTSTGLGMSILTFDWSQINWILSPLVTPWWAEANIGAGFVLGSWILVPILYYTNYAGFAYLPISTSAAFDRFGSRYNYTAVIGTDLRFNETAYQEYSPFYLSASLMMAYIFSFALTTAAVVHTALFFGPRIWQGLKGNKVEEDDIHNQLMRVYPDVPDWWYALSFVVFFVLGIAAVQAYPTEVPVWGLILSLILPAIYFIPAGYVFAQTGQSASMLNVLSQVIAGYLFKGKPVPVMFFKAFAVETLFVGGDFSMALKLGHYLKIPPRKSFTAQLVIVFITCLIQVGIKEVMFAQVPDICQSTNKNHLYCPSTKTFFTASVLWGLIGPARQFGSGTPYEPFLWALLAGAVLPVIGWLWLRRYPNSWVINVNWIVLFNGYTNIPSANGVNYTSFVIVGFIFQYLIRRRYFRWWSKYNYILSAGLDTGTVIGIIIVFLCLQLPKDGGLALSWGGNNIFQQTLDWEGSSYLEAPEEGF</sequence>
<dbReference type="GO" id="GO:0016020">
    <property type="term" value="C:membrane"/>
    <property type="evidence" value="ECO:0007669"/>
    <property type="project" value="UniProtKB-SubCell"/>
</dbReference>
<dbReference type="InterPro" id="IPR004813">
    <property type="entry name" value="OPT"/>
</dbReference>
<feature type="compositionally biased region" description="Polar residues" evidence="9">
    <location>
        <begin position="1"/>
        <end position="13"/>
    </location>
</feature>
<evidence type="ECO:0000313" key="11">
    <source>
        <dbReference type="EMBL" id="CED82182.1"/>
    </source>
</evidence>
<protein>
    <submittedName>
        <fullName evidence="11">Sexual differentiation process protein ISP4</fullName>
    </submittedName>
</protein>
<feature type="transmembrane region" description="Helical" evidence="10">
    <location>
        <begin position="1023"/>
        <end position="1039"/>
    </location>
</feature>
<evidence type="ECO:0000256" key="7">
    <source>
        <dbReference type="ARBA" id="ARBA00022989"/>
    </source>
</evidence>
<name>A0A0F7SJE2_PHARH</name>
<dbReference type="Pfam" id="PF03169">
    <property type="entry name" value="OPT"/>
    <property type="match status" value="1"/>
</dbReference>
<feature type="transmembrane region" description="Helical" evidence="10">
    <location>
        <begin position="1051"/>
        <end position="1076"/>
    </location>
</feature>
<feature type="transmembrane region" description="Helical" evidence="10">
    <location>
        <begin position="795"/>
        <end position="815"/>
    </location>
</feature>
<evidence type="ECO:0000256" key="3">
    <source>
        <dbReference type="ARBA" id="ARBA00022448"/>
    </source>
</evidence>
<keyword evidence="6" id="KW-0653">Protein transport</keyword>
<feature type="region of interest" description="Disordered" evidence="9">
    <location>
        <begin position="1"/>
        <end position="128"/>
    </location>
</feature>
<reference evidence="11" key="1">
    <citation type="submission" date="2014-08" db="EMBL/GenBank/DDBJ databases">
        <authorList>
            <person name="Sharma Rahul"/>
            <person name="Thines Marco"/>
        </authorList>
    </citation>
    <scope>NUCLEOTIDE SEQUENCE</scope>
</reference>
<organism evidence="11">
    <name type="scientific">Phaffia rhodozyma</name>
    <name type="common">Yeast</name>
    <name type="synonym">Xanthophyllomyces dendrorhous</name>
    <dbReference type="NCBI Taxonomy" id="264483"/>
    <lineage>
        <taxon>Eukaryota</taxon>
        <taxon>Fungi</taxon>
        <taxon>Dikarya</taxon>
        <taxon>Basidiomycota</taxon>
        <taxon>Agaricomycotina</taxon>
        <taxon>Tremellomycetes</taxon>
        <taxon>Cystofilobasidiales</taxon>
        <taxon>Mrakiaceae</taxon>
        <taxon>Phaffia</taxon>
    </lineage>
</organism>
<feature type="transmembrane region" description="Helical" evidence="10">
    <location>
        <begin position="821"/>
        <end position="842"/>
    </location>
</feature>
<feature type="region of interest" description="Disordered" evidence="9">
    <location>
        <begin position="166"/>
        <end position="214"/>
    </location>
</feature>
<feature type="transmembrane region" description="Helical" evidence="10">
    <location>
        <begin position="559"/>
        <end position="580"/>
    </location>
</feature>
<dbReference type="PANTHER" id="PTHR22601">
    <property type="entry name" value="ISP4 LIKE PROTEIN"/>
    <property type="match status" value="1"/>
</dbReference>
<feature type="compositionally biased region" description="Low complexity" evidence="9">
    <location>
        <begin position="14"/>
        <end position="34"/>
    </location>
</feature>
<keyword evidence="4 10" id="KW-0812">Transmembrane</keyword>
<feature type="transmembrane region" description="Helical" evidence="10">
    <location>
        <begin position="451"/>
        <end position="469"/>
    </location>
</feature>
<keyword evidence="5" id="KW-0571">Peptide transport</keyword>
<accession>A0A0F7SJE2</accession>
<evidence type="ECO:0000256" key="1">
    <source>
        <dbReference type="ARBA" id="ARBA00004141"/>
    </source>
</evidence>
<dbReference type="GO" id="GO:0015031">
    <property type="term" value="P:protein transport"/>
    <property type="evidence" value="ECO:0007669"/>
    <property type="project" value="UniProtKB-KW"/>
</dbReference>
<evidence type="ECO:0000256" key="4">
    <source>
        <dbReference type="ARBA" id="ARBA00022692"/>
    </source>
</evidence>
<feature type="transmembrane region" description="Helical" evidence="10">
    <location>
        <begin position="592"/>
        <end position="619"/>
    </location>
</feature>
<dbReference type="NCBIfam" id="TIGR00727">
    <property type="entry name" value="ISP4_OPT"/>
    <property type="match status" value="1"/>
</dbReference>